<dbReference type="EMBL" id="KV428166">
    <property type="protein sequence ID" value="KZT34772.1"/>
    <property type="molecule type" value="Genomic_DNA"/>
</dbReference>
<dbReference type="Proteomes" id="UP000076798">
    <property type="component" value="Unassembled WGS sequence"/>
</dbReference>
<organism evidence="1 2">
    <name type="scientific">Sistotremastrum suecicum HHB10207 ss-3</name>
    <dbReference type="NCBI Taxonomy" id="1314776"/>
    <lineage>
        <taxon>Eukaryota</taxon>
        <taxon>Fungi</taxon>
        <taxon>Dikarya</taxon>
        <taxon>Basidiomycota</taxon>
        <taxon>Agaricomycotina</taxon>
        <taxon>Agaricomycetes</taxon>
        <taxon>Sistotremastrales</taxon>
        <taxon>Sistotremastraceae</taxon>
        <taxon>Sistotremastrum</taxon>
    </lineage>
</organism>
<keyword evidence="2" id="KW-1185">Reference proteome</keyword>
<gene>
    <name evidence="1" type="ORF">SISSUDRAFT_245480</name>
</gene>
<name>A0A165ZYN2_9AGAM</name>
<sequence>MQYFFLQFCSFRCINTASSRRRSDFCIGPCILSRNPPPRPVACSCTVPRIWPKPSLSVILSHYTFIHYPLFILPLSKSQRQAQVQRLSTRNESIASTIVSASPTTLRIPHRSNDPSPLLNQNQRYGQTHDDKLMTNYKSLSKFSNDRHSRVMELWDIESITALHFAPPHWHRLVTSPQQVFQAIHLLYPAAICDILVYSPPYMT</sequence>
<protein>
    <submittedName>
        <fullName evidence="1">Uncharacterized protein</fullName>
    </submittedName>
</protein>
<evidence type="ECO:0000313" key="2">
    <source>
        <dbReference type="Proteomes" id="UP000076798"/>
    </source>
</evidence>
<evidence type="ECO:0000313" key="1">
    <source>
        <dbReference type="EMBL" id="KZT34772.1"/>
    </source>
</evidence>
<reference evidence="1 2" key="1">
    <citation type="journal article" date="2016" name="Mol. Biol. Evol.">
        <title>Comparative Genomics of Early-Diverging Mushroom-Forming Fungi Provides Insights into the Origins of Lignocellulose Decay Capabilities.</title>
        <authorList>
            <person name="Nagy L.G."/>
            <person name="Riley R."/>
            <person name="Tritt A."/>
            <person name="Adam C."/>
            <person name="Daum C."/>
            <person name="Floudas D."/>
            <person name="Sun H."/>
            <person name="Yadav J.S."/>
            <person name="Pangilinan J."/>
            <person name="Larsson K.H."/>
            <person name="Matsuura K."/>
            <person name="Barry K."/>
            <person name="Labutti K."/>
            <person name="Kuo R."/>
            <person name="Ohm R.A."/>
            <person name="Bhattacharya S.S."/>
            <person name="Shirouzu T."/>
            <person name="Yoshinaga Y."/>
            <person name="Martin F.M."/>
            <person name="Grigoriev I.V."/>
            <person name="Hibbett D.S."/>
        </authorList>
    </citation>
    <scope>NUCLEOTIDE SEQUENCE [LARGE SCALE GENOMIC DNA]</scope>
    <source>
        <strain evidence="1 2">HHB10207 ss-3</strain>
    </source>
</reference>
<proteinExistence type="predicted"/>
<accession>A0A165ZYN2</accession>
<dbReference type="AlphaFoldDB" id="A0A165ZYN2"/>